<feature type="transmembrane region" description="Helical" evidence="1">
    <location>
        <begin position="21"/>
        <end position="39"/>
    </location>
</feature>
<dbReference type="Proteomes" id="UP001049176">
    <property type="component" value="Chromosome 9"/>
</dbReference>
<evidence type="ECO:0000313" key="3">
    <source>
        <dbReference type="EMBL" id="KAG7087430.1"/>
    </source>
</evidence>
<dbReference type="KEGG" id="more:E1B28_013396"/>
<feature type="transmembrane region" description="Helical" evidence="1">
    <location>
        <begin position="168"/>
        <end position="188"/>
    </location>
</feature>
<dbReference type="GeneID" id="66082471"/>
<dbReference type="Pfam" id="PF20151">
    <property type="entry name" value="DUF6533"/>
    <property type="match status" value="1"/>
</dbReference>
<sequence length="313" mass="34859">MDDMSDAEMVVLSGCISNARLGQSLLFASCSLFLFDYVLTVSEEVEFLWWPKRLTLSSIAFMIARYFAMTSTIITLLPHVSLRVDGINTILRLVAIVASEFIVAVRTWAIWGRDKRILWTLVTLSVSAVIPAAVIVAFSVKTNHVEAVISPAWIDVCSVVIGDVKNGYVVPYVLTIIYEIATLSFSLIRITKWRKTIPKSVRAPLIDTLWQDGVMYFSFMLVLGFMNIGLVTQSEANQLRKGGAHLQAVLHSMLSTRLVLHLADPHNPRDITAAGCSVYYTNAEIEFTSQISISDDSARLPMRRSRGEDNEHG</sequence>
<dbReference type="OrthoDB" id="2940333at2759"/>
<feature type="transmembrane region" description="Helical" evidence="1">
    <location>
        <begin position="90"/>
        <end position="111"/>
    </location>
</feature>
<name>A0A9P7RQH5_9AGAR</name>
<feature type="domain" description="DUF6533" evidence="2">
    <location>
        <begin position="26"/>
        <end position="69"/>
    </location>
</feature>
<keyword evidence="1" id="KW-1133">Transmembrane helix</keyword>
<reference evidence="3" key="1">
    <citation type="journal article" date="2021" name="Genome Biol. Evol.">
        <title>The assembled and annotated genome of the fairy-ring fungus Marasmius oreades.</title>
        <authorList>
            <person name="Hiltunen M."/>
            <person name="Ament-Velasquez S.L."/>
            <person name="Johannesson H."/>
        </authorList>
    </citation>
    <scope>NUCLEOTIDE SEQUENCE</scope>
    <source>
        <strain evidence="3">03SP1</strain>
    </source>
</reference>
<comment type="caution">
    <text evidence="3">The sequence shown here is derived from an EMBL/GenBank/DDBJ whole genome shotgun (WGS) entry which is preliminary data.</text>
</comment>
<gene>
    <name evidence="3" type="ORF">E1B28_013396</name>
</gene>
<feature type="transmembrane region" description="Helical" evidence="1">
    <location>
        <begin position="209"/>
        <end position="231"/>
    </location>
</feature>
<keyword evidence="1" id="KW-0812">Transmembrane</keyword>
<dbReference type="AlphaFoldDB" id="A0A9P7RQH5"/>
<dbReference type="InterPro" id="IPR045340">
    <property type="entry name" value="DUF6533"/>
</dbReference>
<keyword evidence="1" id="KW-0472">Membrane</keyword>
<protein>
    <recommendedName>
        <fullName evidence="2">DUF6533 domain-containing protein</fullName>
    </recommendedName>
</protein>
<dbReference type="RefSeq" id="XP_043003901.1">
    <property type="nucleotide sequence ID" value="XM_043158552.1"/>
</dbReference>
<organism evidence="3 4">
    <name type="scientific">Marasmius oreades</name>
    <name type="common">fairy-ring Marasmius</name>
    <dbReference type="NCBI Taxonomy" id="181124"/>
    <lineage>
        <taxon>Eukaryota</taxon>
        <taxon>Fungi</taxon>
        <taxon>Dikarya</taxon>
        <taxon>Basidiomycota</taxon>
        <taxon>Agaricomycotina</taxon>
        <taxon>Agaricomycetes</taxon>
        <taxon>Agaricomycetidae</taxon>
        <taxon>Agaricales</taxon>
        <taxon>Marasmiineae</taxon>
        <taxon>Marasmiaceae</taxon>
        <taxon>Marasmius</taxon>
    </lineage>
</organism>
<evidence type="ECO:0000259" key="2">
    <source>
        <dbReference type="Pfam" id="PF20151"/>
    </source>
</evidence>
<proteinExistence type="predicted"/>
<dbReference type="EMBL" id="CM032189">
    <property type="protein sequence ID" value="KAG7087430.1"/>
    <property type="molecule type" value="Genomic_DNA"/>
</dbReference>
<evidence type="ECO:0000313" key="4">
    <source>
        <dbReference type="Proteomes" id="UP001049176"/>
    </source>
</evidence>
<feature type="transmembrane region" description="Helical" evidence="1">
    <location>
        <begin position="117"/>
        <end position="138"/>
    </location>
</feature>
<evidence type="ECO:0000256" key="1">
    <source>
        <dbReference type="SAM" id="Phobius"/>
    </source>
</evidence>
<accession>A0A9P7RQH5</accession>
<feature type="transmembrane region" description="Helical" evidence="1">
    <location>
        <begin position="59"/>
        <end position="78"/>
    </location>
</feature>
<keyword evidence="4" id="KW-1185">Reference proteome</keyword>